<evidence type="ECO:0000313" key="2">
    <source>
        <dbReference type="Proteomes" id="UP000283834"/>
    </source>
</evidence>
<dbReference type="EMBL" id="QRWQ01000014">
    <property type="protein sequence ID" value="RGT36993.1"/>
    <property type="molecule type" value="Genomic_DNA"/>
</dbReference>
<dbReference type="Pfam" id="PF10076">
    <property type="entry name" value="Phage_Mu_Gp48"/>
    <property type="match status" value="1"/>
</dbReference>
<proteinExistence type="predicted"/>
<comment type="caution">
    <text evidence="1">The sequence shown here is derived from an EMBL/GenBank/DDBJ whole genome shotgun (WGS) entry which is preliminary data.</text>
</comment>
<gene>
    <name evidence="1" type="ORF">DWX36_12990</name>
</gene>
<protein>
    <submittedName>
        <fullName evidence="1">DUF2313 domain-containing protein</fullName>
    </submittedName>
</protein>
<dbReference type="AlphaFoldDB" id="A0A412NEV1"/>
<dbReference type="RefSeq" id="WP_118047210.1">
    <property type="nucleotide sequence ID" value="NZ_QRWQ01000014.1"/>
</dbReference>
<name>A0A412NEV1_MEDGN</name>
<dbReference type="Proteomes" id="UP000283834">
    <property type="component" value="Unassembled WGS sequence"/>
</dbReference>
<accession>A0A412NEV1</accession>
<reference evidence="1 2" key="1">
    <citation type="submission" date="2018-08" db="EMBL/GenBank/DDBJ databases">
        <title>A genome reference for cultivated species of the human gut microbiota.</title>
        <authorList>
            <person name="Zou Y."/>
            <person name="Xue W."/>
            <person name="Luo G."/>
        </authorList>
    </citation>
    <scope>NUCLEOTIDE SEQUENCE [LARGE SCALE GENOMIC DNA]</scope>
    <source>
        <strain evidence="1 2">AF19-16AC</strain>
    </source>
</reference>
<evidence type="ECO:0000313" key="1">
    <source>
        <dbReference type="EMBL" id="RGT36993.1"/>
    </source>
</evidence>
<dbReference type="InterPro" id="IPR018755">
    <property type="entry name" value="Phage_Mu_Gp48"/>
</dbReference>
<organism evidence="1 2">
    <name type="scientific">Mediterraneibacter gnavus</name>
    <name type="common">Ruminococcus gnavus</name>
    <dbReference type="NCBI Taxonomy" id="33038"/>
    <lineage>
        <taxon>Bacteria</taxon>
        <taxon>Bacillati</taxon>
        <taxon>Bacillota</taxon>
        <taxon>Clostridia</taxon>
        <taxon>Lachnospirales</taxon>
        <taxon>Lachnospiraceae</taxon>
        <taxon>Mediterraneibacter</taxon>
    </lineage>
</organism>
<sequence>MFLLAREIDLLGYWMPVLRQLKEFKEIAKAETPELKYILEQIERTLNNMFIETADEYGIKRFEDMMGIYPEAGASLETRRFNVLVKWNDKVPYTEKELYNRLISICGDDNFSVNPDYKNYFVEIITHLGIEGAFDTISSILQDMIPCNLVLDLKNTLEEGNTTPFSVAVVSCVAMRYQITNDINPKVATESPMYYGVGLGRAGTHIITHDIKSTVNQSSNLSVAQALSTGGSSGAITMDIAVKDEVESPHYEGVGVGMAFTKIITHDINSKATNSGNTTVASPVNTATVITIN</sequence>